<dbReference type="AlphaFoldDB" id="A0A6V8NPJ0"/>
<comment type="caution">
    <text evidence="1">The sequence shown here is derived from an EMBL/GenBank/DDBJ whole genome shotgun (WGS) entry which is preliminary data.</text>
</comment>
<dbReference type="RefSeq" id="WP_176226316.1">
    <property type="nucleotide sequence ID" value="NZ_BLRV01000024.1"/>
</dbReference>
<dbReference type="Proteomes" id="UP000580051">
    <property type="component" value="Unassembled WGS sequence"/>
</dbReference>
<sequence>MIGRDLVKNLATRSQTSELNVVREYCQHLFLSYFYRQKGSEKVLFKGGTALKIIYGSPRFSEDLDFSGFNVSIPLIEELAEKALLEIEREGIGVEILESKETSGGYLSIIALGFLDYKVRIQLEISLRKESAVEGIVVLIASDLLPPYTLLQLPEDLLVAEKIEALFRRRKPRDFFDLYFVLRSRLTIPEDCRKAHQLKDRILELLESEKIDFRGELKLFLPRSHQAILKNFATSLGNEIERYL</sequence>
<gene>
    <name evidence="1" type="ORF">HKBW3S06_00407</name>
</gene>
<organism evidence="1 2">
    <name type="scientific">Candidatus Hakubella thermalkaliphila</name>
    <dbReference type="NCBI Taxonomy" id="2754717"/>
    <lineage>
        <taxon>Bacteria</taxon>
        <taxon>Bacillati</taxon>
        <taxon>Actinomycetota</taxon>
        <taxon>Actinomycetota incertae sedis</taxon>
        <taxon>Candidatus Hakubellales</taxon>
        <taxon>Candidatus Hakubellaceae</taxon>
        <taxon>Candidatus Hakubella</taxon>
    </lineage>
</organism>
<protein>
    <recommendedName>
        <fullName evidence="3">Nucleotidyl transferase AbiEii toxin, Type IV TA system</fullName>
    </recommendedName>
</protein>
<name>A0A6V8NPJ0_9ACTN</name>
<proteinExistence type="predicted"/>
<dbReference type="Gene3D" id="3.10.450.620">
    <property type="entry name" value="JHP933, nucleotidyltransferase-like core domain"/>
    <property type="match status" value="1"/>
</dbReference>
<evidence type="ECO:0008006" key="3">
    <source>
        <dbReference type="Google" id="ProtNLM"/>
    </source>
</evidence>
<evidence type="ECO:0000313" key="2">
    <source>
        <dbReference type="Proteomes" id="UP000580051"/>
    </source>
</evidence>
<evidence type="ECO:0000313" key="1">
    <source>
        <dbReference type="EMBL" id="GFP21181.1"/>
    </source>
</evidence>
<dbReference type="Pfam" id="PF08843">
    <property type="entry name" value="AbiEii"/>
    <property type="match status" value="1"/>
</dbReference>
<dbReference type="EMBL" id="BLRV01000024">
    <property type="protein sequence ID" value="GFP21181.1"/>
    <property type="molecule type" value="Genomic_DNA"/>
</dbReference>
<accession>A0A6V8NPJ0</accession>
<reference evidence="1 2" key="1">
    <citation type="journal article" date="2020" name="Front. Microbiol.">
        <title>Single-cell genomics of novel Actinobacteria with the Wood-Ljungdahl pathway discovered in a serpentinizing system.</title>
        <authorList>
            <person name="Merino N."/>
            <person name="Kawai M."/>
            <person name="Boyd E.S."/>
            <person name="Colman D.R."/>
            <person name="McGlynn S.E."/>
            <person name="Nealson K.H."/>
            <person name="Kurokawa K."/>
            <person name="Hongoh Y."/>
        </authorList>
    </citation>
    <scope>NUCLEOTIDE SEQUENCE [LARGE SCALE GENOMIC DNA]</scope>
    <source>
        <strain evidence="1 2">S06</strain>
    </source>
</reference>
<dbReference type="InterPro" id="IPR014942">
    <property type="entry name" value="AbiEii"/>
</dbReference>